<feature type="transmembrane region" description="Helical" evidence="1">
    <location>
        <begin position="134"/>
        <end position="152"/>
    </location>
</feature>
<dbReference type="Proteomes" id="UP001162120">
    <property type="component" value="Segment"/>
</dbReference>
<gene>
    <name evidence="2" type="ORF">HWQ62_00105</name>
</gene>
<proteinExistence type="predicted"/>
<protein>
    <submittedName>
        <fullName evidence="2">Uncharacterized protein</fullName>
    </submittedName>
</protein>
<sequence>MKTASTIFLDKSMLQRSSFASILTSIMVYLIGYVLPKQENLLIYDFVFGVCLTYIVDIMFVQNIFRVKDEFENIPYSNYLFRFKYMFNLRVFYKFVVVIIIGSIINRSIYLFITNLLKKHNVFQDPKTMRYRNFILNVFINFFITLILLNFIKFKWAYINCDDVYLTMIIISLFSLAILISVS</sequence>
<feature type="transmembrane region" description="Helical" evidence="1">
    <location>
        <begin position="91"/>
        <end position="113"/>
    </location>
</feature>
<accession>A0A7M3UNI3</accession>
<reference evidence="2" key="1">
    <citation type="submission" date="2020-06" db="EMBL/GenBank/DDBJ databases">
        <title>Lateral gene transfer of anion-conducting channel rhodopsins between green algae and giant viruses.</title>
        <authorList>
            <person name="Rozenberg A."/>
            <person name="Oppermann J."/>
            <person name="Wietek J."/>
            <person name="Fernandez Lahore R.G."/>
            <person name="Sandaa R.-A."/>
            <person name="Bratbak G."/>
            <person name="Hegemann P."/>
            <person name="Beja O."/>
        </authorList>
    </citation>
    <scope>NUCLEOTIDE SEQUENCE</scope>
    <source>
        <strain evidence="2">01B</strain>
    </source>
</reference>
<feature type="transmembrane region" description="Helical" evidence="1">
    <location>
        <begin position="42"/>
        <end position="65"/>
    </location>
</feature>
<organism evidence="2 3">
    <name type="scientific">Pyramimonas orientalis virus 01B</name>
    <dbReference type="NCBI Taxonomy" id="3134525"/>
    <lineage>
        <taxon>Viruses</taxon>
        <taxon>Varidnaviria</taxon>
        <taxon>Bamfordvirae</taxon>
        <taxon>Nucleocytoviricota</taxon>
        <taxon>Megaviricetes</taxon>
        <taxon>Imitervirales</taxon>
        <taxon>Allomimiviridae</taxon>
        <taxon>Heliosvirus</taxon>
        <taxon>Heliosvirus raunefjordenense</taxon>
    </lineage>
</organism>
<keyword evidence="1" id="KW-0472">Membrane</keyword>
<keyword evidence="3" id="KW-1185">Reference proteome</keyword>
<evidence type="ECO:0000313" key="2">
    <source>
        <dbReference type="EMBL" id="QOI90242.1"/>
    </source>
</evidence>
<feature type="transmembrane region" description="Helical" evidence="1">
    <location>
        <begin position="18"/>
        <end position="35"/>
    </location>
</feature>
<dbReference type="EMBL" id="MT663534">
    <property type="protein sequence ID" value="QOI90242.1"/>
    <property type="molecule type" value="Genomic_DNA"/>
</dbReference>
<name>A0A7M3UNI3_9VIRU</name>
<evidence type="ECO:0000313" key="3">
    <source>
        <dbReference type="Proteomes" id="UP001162120"/>
    </source>
</evidence>
<keyword evidence="1" id="KW-1133">Transmembrane helix</keyword>
<keyword evidence="1" id="KW-0812">Transmembrane</keyword>
<feature type="transmembrane region" description="Helical" evidence="1">
    <location>
        <begin position="164"/>
        <end position="182"/>
    </location>
</feature>
<evidence type="ECO:0000256" key="1">
    <source>
        <dbReference type="SAM" id="Phobius"/>
    </source>
</evidence>